<proteinExistence type="inferred from homology"/>
<dbReference type="EC" id="3.4.16.4" evidence="4"/>
<reference evidence="4 5" key="1">
    <citation type="submission" date="2019-03" db="EMBL/GenBank/DDBJ databases">
        <title>Draft genome sequences of novel Actinobacteria.</title>
        <authorList>
            <person name="Sahin N."/>
            <person name="Ay H."/>
            <person name="Saygin H."/>
        </authorList>
    </citation>
    <scope>NUCLEOTIDE SEQUENCE [LARGE SCALE GENOMIC DNA]</scope>
    <source>
        <strain evidence="4 5">16K309</strain>
    </source>
</reference>
<dbReference type="RefSeq" id="WP_132674523.1">
    <property type="nucleotide sequence ID" value="NZ_SMKS01000018.1"/>
</dbReference>
<keyword evidence="4" id="KW-0121">Carboxypeptidase</keyword>
<feature type="compositionally biased region" description="Polar residues" evidence="3">
    <location>
        <begin position="1"/>
        <end position="17"/>
    </location>
</feature>
<dbReference type="Pfam" id="PF02113">
    <property type="entry name" value="Peptidase_S13"/>
    <property type="match status" value="2"/>
</dbReference>
<comment type="similarity">
    <text evidence="1">Belongs to the peptidase S13 family.</text>
</comment>
<protein>
    <submittedName>
        <fullName evidence="4">D-alanyl-D-alanine carboxypeptidase/D-alanyl-D-alanine-endopeptidase</fullName>
        <ecNumber evidence="4">3.4.16.4</ecNumber>
    </submittedName>
</protein>
<dbReference type="OrthoDB" id="56883at2"/>
<comment type="caution">
    <text evidence="4">The sequence shown here is derived from an EMBL/GenBank/DDBJ whole genome shotgun (WGS) entry which is preliminary data.</text>
</comment>
<name>A0A4R4VKF3_9PSEU</name>
<evidence type="ECO:0000256" key="3">
    <source>
        <dbReference type="SAM" id="MobiDB-lite"/>
    </source>
</evidence>
<evidence type="ECO:0000313" key="5">
    <source>
        <dbReference type="Proteomes" id="UP000295674"/>
    </source>
</evidence>
<keyword evidence="5" id="KW-1185">Reference proteome</keyword>
<feature type="region of interest" description="Disordered" evidence="3">
    <location>
        <begin position="1"/>
        <end position="389"/>
    </location>
</feature>
<keyword evidence="2 4" id="KW-0378">Hydrolase</keyword>
<feature type="compositionally biased region" description="Acidic residues" evidence="3">
    <location>
        <begin position="196"/>
        <end position="245"/>
    </location>
</feature>
<feature type="compositionally biased region" description="Low complexity" evidence="3">
    <location>
        <begin position="427"/>
        <end position="440"/>
    </location>
</feature>
<feature type="compositionally biased region" description="Low complexity" evidence="3">
    <location>
        <begin position="137"/>
        <end position="151"/>
    </location>
</feature>
<evidence type="ECO:0000313" key="4">
    <source>
        <dbReference type="EMBL" id="TDD06219.1"/>
    </source>
</evidence>
<accession>A0A4R4VKF3</accession>
<dbReference type="EMBL" id="SMKS01000018">
    <property type="protein sequence ID" value="TDD06219.1"/>
    <property type="molecule type" value="Genomic_DNA"/>
</dbReference>
<dbReference type="GO" id="GO:0009002">
    <property type="term" value="F:serine-type D-Ala-D-Ala carboxypeptidase activity"/>
    <property type="evidence" value="ECO:0007669"/>
    <property type="project" value="UniProtKB-EC"/>
</dbReference>
<keyword evidence="4" id="KW-0645">Protease</keyword>
<gene>
    <name evidence="4" type="primary">dacB</name>
    <name evidence="4" type="ORF">E1181_13245</name>
</gene>
<dbReference type="Proteomes" id="UP000295674">
    <property type="component" value="Unassembled WGS sequence"/>
</dbReference>
<dbReference type="NCBIfam" id="TIGR00666">
    <property type="entry name" value="PBP4"/>
    <property type="match status" value="1"/>
</dbReference>
<dbReference type="SUPFAM" id="SSF56601">
    <property type="entry name" value="beta-lactamase/transpeptidase-like"/>
    <property type="match status" value="1"/>
</dbReference>
<dbReference type="PRINTS" id="PR00922">
    <property type="entry name" value="DADACBPTASE3"/>
</dbReference>
<dbReference type="AlphaFoldDB" id="A0A4R4VKF3"/>
<feature type="compositionally biased region" description="Acidic residues" evidence="3">
    <location>
        <begin position="152"/>
        <end position="181"/>
    </location>
</feature>
<feature type="compositionally biased region" description="Acidic residues" evidence="3">
    <location>
        <begin position="260"/>
        <end position="289"/>
    </location>
</feature>
<sequence>MPEPQNTRGEVSETDVQAASPGEDDRPRTAAPSPVRAAETSENTPPASNPAERQVSTEVGDAAGSDEVEPDAGKTGSSAPDSGTKTTSADAPTATVRVAGSLFGDDAEGNGAGSTAKLAKADVTSSVAETQKLTKPAAADAGTGEEAATAAESEDETADQEGPAEDSAEETSEDESDEEPAAQEQPSDTTDRDQPSDEAAEDQSSETTAEDTTEDAVSEDEDETSQDETSDEPTEQESAQEDEAAGGEPEASTETSASQGEDEPEPADDSSEEEEEEEETSPDAVEDEKAEAAPEPASSEVEPEWPAEQTQMFAAVPAEVTEATPAVEPEERPAEKTQQISRAALDEALAEPGGKQEPPESAAEQTSRIDLEDLRASAPPESSAEQTQWIDRIDVDAARTASASDFAGLAVPQADPTVGIAPPAPGPRAQQPPQAQQSYARPEDFAGIATPQAPYQPEDTTDPFASRAVPQHIPSHEQPVGTKTARKGRGPLIGIAIALVVLLGAGVAFGPSLVDALSKAQIADPPAPVRLDPEIKPLGQNAPVPSQSGISAALAGPAANPALGTLGGVVLDARTGDVLWQQNPAQPLMPASTGKLLAMSAALLTLDHDARLTTKVVRGNQPGTVVLVGGGDLTLSSLSGDEESVYPGAAKLDDLVAQVKAASGGNVNTVLVDTSRYRGPAAASGWLPQDVAAGFHAPMEPVMLDGGRADPKEDYSPRTSTPALQAAQELAKRLGGATAAQGTAPANAEVLGQVHSAPVSELVENVLLHSDNLLAEALTREVAIATGKEPSFAGGTKAVFEVLQRNGFDIGGTTMADASGLSLDDRIPPRLLGQLMLRATAPAGPDGVLPESSAKLRDLLPGMPIAGGSGSLVDRYQGTPGQGWVRAKTGTLDGANSLAGSVVTQDGRLLVFAMMSNGTLAGPARPALDELVETLRGCGCR</sequence>
<dbReference type="InterPro" id="IPR012338">
    <property type="entry name" value="Beta-lactam/transpept-like"/>
</dbReference>
<dbReference type="GO" id="GO:0000270">
    <property type="term" value="P:peptidoglycan metabolic process"/>
    <property type="evidence" value="ECO:0007669"/>
    <property type="project" value="TreeGrafter"/>
</dbReference>
<feature type="compositionally biased region" description="Low complexity" evidence="3">
    <location>
        <begin position="293"/>
        <end position="308"/>
    </location>
</feature>
<feature type="compositionally biased region" description="Polar residues" evidence="3">
    <location>
        <begin position="75"/>
        <end position="90"/>
    </location>
</feature>
<feature type="compositionally biased region" description="Polar residues" evidence="3">
    <location>
        <begin position="123"/>
        <end position="133"/>
    </location>
</feature>
<evidence type="ECO:0000256" key="2">
    <source>
        <dbReference type="ARBA" id="ARBA00022801"/>
    </source>
</evidence>
<evidence type="ECO:0000256" key="1">
    <source>
        <dbReference type="ARBA" id="ARBA00006096"/>
    </source>
</evidence>
<dbReference type="GO" id="GO:0006508">
    <property type="term" value="P:proteolysis"/>
    <property type="evidence" value="ECO:0007669"/>
    <property type="project" value="InterPro"/>
</dbReference>
<feature type="region of interest" description="Disordered" evidence="3">
    <location>
        <begin position="413"/>
        <end position="440"/>
    </location>
</feature>
<dbReference type="Gene3D" id="3.40.710.10">
    <property type="entry name" value="DD-peptidase/beta-lactamase superfamily"/>
    <property type="match status" value="2"/>
</dbReference>
<organism evidence="4 5">
    <name type="scientific">Saccharopolyspora terrae</name>
    <dbReference type="NCBI Taxonomy" id="2530384"/>
    <lineage>
        <taxon>Bacteria</taxon>
        <taxon>Bacillati</taxon>
        <taxon>Actinomycetota</taxon>
        <taxon>Actinomycetes</taxon>
        <taxon>Pseudonocardiales</taxon>
        <taxon>Pseudonocardiaceae</taxon>
        <taxon>Saccharopolyspora</taxon>
    </lineage>
</organism>
<dbReference type="PANTHER" id="PTHR30023">
    <property type="entry name" value="D-ALANYL-D-ALANINE CARBOXYPEPTIDASE"/>
    <property type="match status" value="1"/>
</dbReference>
<dbReference type="PANTHER" id="PTHR30023:SF0">
    <property type="entry name" value="PENICILLIN-SENSITIVE CARBOXYPEPTIDASE A"/>
    <property type="match status" value="1"/>
</dbReference>
<dbReference type="InterPro" id="IPR000667">
    <property type="entry name" value="Peptidase_S13"/>
</dbReference>